<dbReference type="Proteomes" id="UP000265140">
    <property type="component" value="Chromosome 12"/>
</dbReference>
<sequence>MEQPCDQQLVILSDQLFRSGYRCVSDRGVSEPSWHVSGWSRSLSCLHGLRVGRRKQEFHQELQEEEPHSVCHRSHGNQLLPAVAVWWSDGLHLWNYISLALRRCIETCVCNPISINASDRLRQNTLSRLSVILVHASLRLRNMKNRLENKIEGVGMKKSPMGIVLDLLDQQEEKINKIQDFLESKLNKE</sequence>
<dbReference type="Ensembl" id="ENSELUT00000110708.1">
    <property type="protein sequence ID" value="ENSELUP00000086087.1"/>
    <property type="gene ID" value="ENSELUG00000036509.1"/>
</dbReference>
<name>A0AAY5KI85_ESOLU</name>
<proteinExistence type="predicted"/>
<evidence type="ECO:0000313" key="2">
    <source>
        <dbReference type="Proteomes" id="UP000265140"/>
    </source>
</evidence>
<dbReference type="AlphaFoldDB" id="A0AAY5KI85"/>
<reference evidence="1 2" key="1">
    <citation type="submission" date="2020-02" db="EMBL/GenBank/DDBJ databases">
        <title>Esox lucius (northern pike) genome, fEsoLuc1, primary haplotype.</title>
        <authorList>
            <person name="Myers G."/>
            <person name="Karagic N."/>
            <person name="Meyer A."/>
            <person name="Pippel M."/>
            <person name="Reichard M."/>
            <person name="Winkler S."/>
            <person name="Tracey A."/>
            <person name="Sims Y."/>
            <person name="Howe K."/>
            <person name="Rhie A."/>
            <person name="Formenti G."/>
            <person name="Durbin R."/>
            <person name="Fedrigo O."/>
            <person name="Jarvis E.D."/>
        </authorList>
    </citation>
    <scope>NUCLEOTIDE SEQUENCE [LARGE SCALE GENOMIC DNA]</scope>
</reference>
<keyword evidence="2" id="KW-1185">Reference proteome</keyword>
<dbReference type="GeneTree" id="ENSGT00390000008631"/>
<accession>A0AAY5KI85</accession>
<reference evidence="1" key="2">
    <citation type="submission" date="2025-08" db="UniProtKB">
        <authorList>
            <consortium name="Ensembl"/>
        </authorList>
    </citation>
    <scope>IDENTIFICATION</scope>
</reference>
<protein>
    <submittedName>
        <fullName evidence="1">Uncharacterized protein</fullName>
    </submittedName>
</protein>
<reference evidence="1" key="3">
    <citation type="submission" date="2025-09" db="UniProtKB">
        <authorList>
            <consortium name="Ensembl"/>
        </authorList>
    </citation>
    <scope>IDENTIFICATION</scope>
</reference>
<organism evidence="1 2">
    <name type="scientific">Esox lucius</name>
    <name type="common">Northern pike</name>
    <dbReference type="NCBI Taxonomy" id="8010"/>
    <lineage>
        <taxon>Eukaryota</taxon>
        <taxon>Metazoa</taxon>
        <taxon>Chordata</taxon>
        <taxon>Craniata</taxon>
        <taxon>Vertebrata</taxon>
        <taxon>Euteleostomi</taxon>
        <taxon>Actinopterygii</taxon>
        <taxon>Neopterygii</taxon>
        <taxon>Teleostei</taxon>
        <taxon>Protacanthopterygii</taxon>
        <taxon>Esociformes</taxon>
        <taxon>Esocidae</taxon>
        <taxon>Esox</taxon>
    </lineage>
</organism>
<evidence type="ECO:0000313" key="1">
    <source>
        <dbReference type="Ensembl" id="ENSELUP00000086087.1"/>
    </source>
</evidence>